<feature type="domain" description="DUF8010" evidence="1">
    <location>
        <begin position="7"/>
        <end position="103"/>
    </location>
</feature>
<reference evidence="3" key="1">
    <citation type="submission" date="2012-02" db="EMBL/GenBank/DDBJ databases">
        <title>Whole genome shotgun sequence of Gordonia otitidis NBRC 100426.</title>
        <authorList>
            <person name="Yoshida I."/>
            <person name="Hosoyama A."/>
            <person name="Tsuchikane K."/>
            <person name="Katsumata H."/>
            <person name="Yamazaki S."/>
            <person name="Fujita N."/>
        </authorList>
    </citation>
    <scope>NUCLEOTIDE SEQUENCE [LARGE SCALE GENOMIC DNA]</scope>
    <source>
        <strain evidence="3">NBRC 100426</strain>
    </source>
</reference>
<evidence type="ECO:0000313" key="3">
    <source>
        <dbReference type="EMBL" id="GAB36396.1"/>
    </source>
</evidence>
<name>H5TSD8_GORO1</name>
<evidence type="ECO:0000259" key="2">
    <source>
        <dbReference type="Pfam" id="PF26572"/>
    </source>
</evidence>
<feature type="domain" description="DUF8185" evidence="2">
    <location>
        <begin position="108"/>
        <end position="226"/>
    </location>
</feature>
<dbReference type="OrthoDB" id="5178111at2"/>
<protein>
    <submittedName>
        <fullName evidence="3">Uncharacterized protein</fullName>
    </submittedName>
</protein>
<dbReference type="AlphaFoldDB" id="H5TSD8"/>
<dbReference type="InterPro" id="IPR058498">
    <property type="entry name" value="DUF8185"/>
</dbReference>
<comment type="caution">
    <text evidence="3">The sequence shown here is derived from an EMBL/GenBank/DDBJ whole genome shotgun (WGS) entry which is preliminary data.</text>
</comment>
<dbReference type="EMBL" id="BAFB01000217">
    <property type="protein sequence ID" value="GAB36396.1"/>
    <property type="molecule type" value="Genomic_DNA"/>
</dbReference>
<dbReference type="InterPro" id="IPR058323">
    <property type="entry name" value="DUF8010"/>
</dbReference>
<evidence type="ECO:0000259" key="1">
    <source>
        <dbReference type="Pfam" id="PF26035"/>
    </source>
</evidence>
<proteinExistence type="predicted"/>
<dbReference type="Pfam" id="PF26035">
    <property type="entry name" value="DUF8010"/>
    <property type="match status" value="1"/>
</dbReference>
<dbReference type="Proteomes" id="UP000005038">
    <property type="component" value="Unassembled WGS sequence"/>
</dbReference>
<sequence>MTALPERFVIAAGPGDRTDATAFVSRAMRLDDAAVIRVVERSDGLLALWAHTGFDVLVTRSIFGSVAPADLVADAATLASRLAEGRPGEPVDPGMSLDSAWRGALPIRTGYRHLDDVPARTVVELTREGARLARDEGSNFGPATGLLDQGVLDVSSGDGTLTATVSLRSLFALTAMGFVRDADGHEITETSPIDAIGETEPVRVRMSAAWIRIDARYGAVYQRRHRDLEVTVL</sequence>
<dbReference type="Pfam" id="PF26572">
    <property type="entry name" value="DUF8185"/>
    <property type="match status" value="1"/>
</dbReference>
<evidence type="ECO:0000313" key="4">
    <source>
        <dbReference type="Proteomes" id="UP000005038"/>
    </source>
</evidence>
<accession>H5TSD8</accession>
<dbReference type="STRING" id="1108044.GOOTI_217_00070"/>
<organism evidence="3 4">
    <name type="scientific">Gordonia otitidis (strain DSM 44809 / CCUG 52243 / JCM 12355 / NBRC 100426 / IFM 10032)</name>
    <dbReference type="NCBI Taxonomy" id="1108044"/>
    <lineage>
        <taxon>Bacteria</taxon>
        <taxon>Bacillati</taxon>
        <taxon>Actinomycetota</taxon>
        <taxon>Actinomycetes</taxon>
        <taxon>Mycobacteriales</taxon>
        <taxon>Gordoniaceae</taxon>
        <taxon>Gordonia</taxon>
    </lineage>
</organism>
<keyword evidence="4" id="KW-1185">Reference proteome</keyword>
<dbReference type="RefSeq" id="WP_007240578.1">
    <property type="nucleotide sequence ID" value="NZ_BAFB01000217.1"/>
</dbReference>
<gene>
    <name evidence="3" type="ORF">GOOTI_217_00070</name>
</gene>